<dbReference type="GO" id="GO:0016491">
    <property type="term" value="F:oxidoreductase activity"/>
    <property type="evidence" value="ECO:0007669"/>
    <property type="project" value="UniProtKB-KW"/>
</dbReference>
<keyword evidence="1" id="KW-0560">Oxidoreductase</keyword>
<dbReference type="PANTHER" id="PTHR14239:SF10">
    <property type="entry name" value="REDUCTASE"/>
    <property type="match status" value="1"/>
</dbReference>
<dbReference type="InterPro" id="IPR028939">
    <property type="entry name" value="P5C_Rdtase_cat_N"/>
</dbReference>
<evidence type="ECO:0000256" key="1">
    <source>
        <dbReference type="ARBA" id="ARBA00023002"/>
    </source>
</evidence>
<evidence type="ECO:0000313" key="3">
    <source>
        <dbReference type="EMBL" id="AOS43177.1"/>
    </source>
</evidence>
<dbReference type="InterPro" id="IPR051267">
    <property type="entry name" value="STEAP_metalloreductase"/>
</dbReference>
<sequence>MKIAIIGAGNVGGALGRSWAKAGHTIIFGVRDPANGKTKPPLAEIGGAASSVVVPDAVRSAEVIVLATPWDAVPTVINAMGDLRGKILIDCTNPLSLNAEGSLGLSLGSSTSGAEEIARLATGARVAKAFNTYGWENFADSSYPGHGELKPVMFYCSDDDEAKEVVETLAKDLGFEPVDTGGLGMARSLEPLALMWIRLSIRNGRNPNFTWARLTR</sequence>
<protein>
    <submittedName>
        <fullName evidence="3">NADP oxidoreductase coenzyme F420-dependent</fullName>
    </submittedName>
</protein>
<dbReference type="STRING" id="1838286.Verru16b_00220"/>
<dbReference type="PANTHER" id="PTHR14239">
    <property type="entry name" value="DUDULIN-RELATED"/>
    <property type="match status" value="1"/>
</dbReference>
<dbReference type="RefSeq" id="WP_069960562.1">
    <property type="nucleotide sequence ID" value="NZ_CP016094.1"/>
</dbReference>
<organism evidence="3 4">
    <name type="scientific">Lacunisphaera limnophila</name>
    <dbReference type="NCBI Taxonomy" id="1838286"/>
    <lineage>
        <taxon>Bacteria</taxon>
        <taxon>Pseudomonadati</taxon>
        <taxon>Verrucomicrobiota</taxon>
        <taxon>Opitutia</taxon>
        <taxon>Opitutales</taxon>
        <taxon>Opitutaceae</taxon>
        <taxon>Lacunisphaera</taxon>
    </lineage>
</organism>
<name>A0A1I7PHT3_9BACT</name>
<dbReference type="AlphaFoldDB" id="A0A1I7PHT3"/>
<dbReference type="SUPFAM" id="SSF51735">
    <property type="entry name" value="NAD(P)-binding Rossmann-fold domains"/>
    <property type="match status" value="1"/>
</dbReference>
<dbReference type="Proteomes" id="UP000095228">
    <property type="component" value="Chromosome"/>
</dbReference>
<dbReference type="InterPro" id="IPR036291">
    <property type="entry name" value="NAD(P)-bd_dom_sf"/>
</dbReference>
<gene>
    <name evidence="3" type="ORF">Verru16b_00220</name>
</gene>
<proteinExistence type="predicted"/>
<accession>A0A1I7PHT3</accession>
<dbReference type="Pfam" id="PF03807">
    <property type="entry name" value="F420_oxidored"/>
    <property type="match status" value="1"/>
</dbReference>
<dbReference type="EMBL" id="CP016094">
    <property type="protein sequence ID" value="AOS43177.1"/>
    <property type="molecule type" value="Genomic_DNA"/>
</dbReference>
<feature type="domain" description="Pyrroline-5-carboxylate reductase catalytic N-terminal" evidence="2">
    <location>
        <begin position="2"/>
        <end position="94"/>
    </location>
</feature>
<evidence type="ECO:0000259" key="2">
    <source>
        <dbReference type="Pfam" id="PF03807"/>
    </source>
</evidence>
<evidence type="ECO:0000313" key="4">
    <source>
        <dbReference type="Proteomes" id="UP000095228"/>
    </source>
</evidence>
<reference evidence="3 4" key="1">
    <citation type="submission" date="2016-06" db="EMBL/GenBank/DDBJ databases">
        <title>Three novel species with peptidoglycan cell walls form the new genus Lacunisphaera gen. nov. in the family Opitutaceae of the verrucomicrobial subdivision 4.</title>
        <authorList>
            <person name="Rast P."/>
            <person name="Gloeckner I."/>
            <person name="Jogler M."/>
            <person name="Boedeker C."/>
            <person name="Jeske O."/>
            <person name="Wiegand S."/>
            <person name="Reinhardt R."/>
            <person name="Schumann P."/>
            <person name="Rohde M."/>
            <person name="Spring S."/>
            <person name="Gloeckner F.O."/>
            <person name="Jogler C."/>
        </authorList>
    </citation>
    <scope>NUCLEOTIDE SEQUENCE [LARGE SCALE GENOMIC DNA]</scope>
    <source>
        <strain evidence="3 4">IG16b</strain>
    </source>
</reference>
<dbReference type="Gene3D" id="3.40.50.720">
    <property type="entry name" value="NAD(P)-binding Rossmann-like Domain"/>
    <property type="match status" value="1"/>
</dbReference>
<keyword evidence="4" id="KW-1185">Reference proteome</keyword>
<dbReference type="KEGG" id="obg:Verru16b_00220"/>
<dbReference type="OrthoDB" id="3194817at2"/>